<dbReference type="Pfam" id="PF00664">
    <property type="entry name" value="ABC_membrane"/>
    <property type="match status" value="2"/>
</dbReference>
<dbReference type="PROSITE" id="PS00211">
    <property type="entry name" value="ABC_TRANSPORTER_1"/>
    <property type="match status" value="2"/>
</dbReference>
<evidence type="ECO:0000313" key="14">
    <source>
        <dbReference type="EMBL" id="CDW79523.1"/>
    </source>
</evidence>
<sequence>MSISSNSNKGTIDFSTLFRFITKSDKFMLVIGTTAAIITGAVVPVQSILIGELSQTFKFSDQPAELNQMLRQICIYFTIYAFGTWGFAYIYFSFWQLVAENITYDLRLRYLKHLLQQEFEYFENINVEQLPSQMGENFSIIQQSIGQKLAAIIFAITNFISAITIAFARGADLAAIYFAIFPVVMGIIMMFGAQVKKASINKGRAISTLGGLVEENLQAIKVILSFAQEEREIEKFNILADKVKKVSNQSEFWGAAFLGLLRFSLYCFYSFNYWIGTVYIYYNMNNPNTGNAYTVGEIMTINFCVITCTSMIFQFSPNIQGIVQSKMVGKQLFDLIDRIPTIRNNESSEQSLVLEQAIRFENVTFKYPKGLQDIFKNQSLHIKANTSTALVGESGSGKSTVIQLIQRFYDSQEGSIYFDNVHIRDISLEVLRESIGYVQQEPVLIMGTIRENILLGNQDANEQDIERALTLANATFVYSLEKKLDTHVGTSSLLNLSGGQKQRICIARALLKSPKILILDEATSALDPRSEKDVQQALENIQNQEKNLTTIIIAHRLQTIQSAENLIYFEDNKNVNAASKGTVKYDEIIKAINLKNKELDENFAQDKRQDYQKQKSEIELMDVQRLGDHDFESMDTDKDFEMDSMCEQDNLLGGFEQQVENKTLEKTSQKQYGLREVMKYYGPKRLVALSFISTFFGAFGFPLSGMIFAKIFTIMLQPESSTYIEDRNFWCSLYTVLAFLIGIFEFLNKRNGKVLNENLIYNIRTKLYQSILRKNLGWFDHQERAPGVLSNLFSEEVNYLNGLTSEFYYSILDASMCMIIGCCISFYFNWRIALVCLVTCPVMLFTGFTQQIIVHLSAQNSNKQGSKQINIKDPYNQANALLSDVILNYKTIISFGPKNIDYLIKIYGDLLLHPYKIGVRNAHISGLLNGYATSARYLYISFIFYMTGIFIEQYNYNKFDLFIANYTVYLASFAAGFALSQLPSLSKAKQAANKIFGIINENSENEDKHQACNFLIQQGKIEFRDVKFQYPSRNEKVLRKLSFKVPEGKKIAIVGRSGSGKSTIANLLLKMYDFQDGQILIDGVDIKTIDTKNLRTQLGYVMQEPILFNLSIKENIQYGKQEATNQEILEVANQANALQFIEKIQDDNLEITKLPINENIMSDQEEKSLMVQLHPGFDKICGLKGSTLSGGQKQRIAIARALIKNPKILILDEATSALDEQSQEIVQQALDKTMEGKTSIVIAHRLSTIKNCDWILVIHKGKVVEQGTFKELGDNKQTYFYKLKSGMEM</sequence>
<dbReference type="Pfam" id="PF00005">
    <property type="entry name" value="ABC_tran"/>
    <property type="match status" value="2"/>
</dbReference>
<feature type="transmembrane region" description="Helical" evidence="11">
    <location>
        <begin position="149"/>
        <end position="168"/>
    </location>
</feature>
<keyword evidence="15" id="KW-1185">Reference proteome</keyword>
<name>A0A078AF39_STYLE</name>
<dbReference type="PANTHER" id="PTHR43394">
    <property type="entry name" value="ATP-DEPENDENT PERMEASE MDL1, MITOCHONDRIAL"/>
    <property type="match status" value="1"/>
</dbReference>
<evidence type="ECO:0000259" key="12">
    <source>
        <dbReference type="PROSITE" id="PS50893"/>
    </source>
</evidence>
<dbReference type="OMA" id="KFNRNEW"/>
<keyword evidence="8 11" id="KW-1133">Transmembrane helix</keyword>
<keyword evidence="9 11" id="KW-0472">Membrane</keyword>
<evidence type="ECO:0000256" key="11">
    <source>
        <dbReference type="SAM" id="Phobius"/>
    </source>
</evidence>
<dbReference type="GO" id="GO:0005524">
    <property type="term" value="F:ATP binding"/>
    <property type="evidence" value="ECO:0007669"/>
    <property type="project" value="UniProtKB-KW"/>
</dbReference>
<feature type="domain" description="ABC transmembrane type-1" evidence="13">
    <location>
        <begin position="30"/>
        <end position="324"/>
    </location>
</feature>
<evidence type="ECO:0000256" key="6">
    <source>
        <dbReference type="ARBA" id="ARBA00022741"/>
    </source>
</evidence>
<reference evidence="14 15" key="1">
    <citation type="submission" date="2014-06" db="EMBL/GenBank/DDBJ databases">
        <authorList>
            <person name="Swart Estienne"/>
        </authorList>
    </citation>
    <scope>NUCLEOTIDE SEQUENCE [LARGE SCALE GENOMIC DNA]</scope>
    <source>
        <strain evidence="14 15">130c</strain>
    </source>
</reference>
<feature type="transmembrane region" description="Helical" evidence="11">
    <location>
        <begin position="174"/>
        <end position="193"/>
    </location>
</feature>
<feature type="domain" description="ABC transporter" evidence="12">
    <location>
        <begin position="1021"/>
        <end position="1285"/>
    </location>
</feature>
<dbReference type="Gene3D" id="1.20.1560.10">
    <property type="entry name" value="ABC transporter type 1, transmembrane domain"/>
    <property type="match status" value="3"/>
</dbReference>
<dbReference type="Proteomes" id="UP000039865">
    <property type="component" value="Unassembled WGS sequence"/>
</dbReference>
<comment type="subcellular location">
    <subcellularLocation>
        <location evidence="1">Membrane</location>
        <topology evidence="1">Multi-pass membrane protein</topology>
    </subcellularLocation>
</comment>
<evidence type="ECO:0000256" key="5">
    <source>
        <dbReference type="ARBA" id="ARBA00022737"/>
    </source>
</evidence>
<dbReference type="SMART" id="SM00382">
    <property type="entry name" value="AAA"/>
    <property type="match status" value="2"/>
</dbReference>
<evidence type="ECO:0000256" key="9">
    <source>
        <dbReference type="ARBA" id="ARBA00023136"/>
    </source>
</evidence>
<dbReference type="OrthoDB" id="6500128at2759"/>
<keyword evidence="4 11" id="KW-0812">Transmembrane</keyword>
<dbReference type="InterPro" id="IPR017871">
    <property type="entry name" value="ABC_transporter-like_CS"/>
</dbReference>
<keyword evidence="6" id="KW-0547">Nucleotide-binding</keyword>
<comment type="similarity">
    <text evidence="2">Belongs to the ABC transporter superfamily. ABCB family. Multidrug resistance exporter (TC 3.A.1.201) subfamily.</text>
</comment>
<evidence type="ECO:0000256" key="7">
    <source>
        <dbReference type="ARBA" id="ARBA00022840"/>
    </source>
</evidence>
<dbReference type="InterPro" id="IPR039421">
    <property type="entry name" value="Type_1_exporter"/>
</dbReference>
<evidence type="ECO:0000256" key="2">
    <source>
        <dbReference type="ARBA" id="ARBA00007577"/>
    </source>
</evidence>
<dbReference type="FunFam" id="3.40.50.300:FF:000913">
    <property type="entry name" value="ABC multidrug transporter SitT"/>
    <property type="match status" value="1"/>
</dbReference>
<protein>
    <submittedName>
        <fullName evidence="14">Abc transporter family protein</fullName>
    </submittedName>
</protein>
<dbReference type="GO" id="GO:0005743">
    <property type="term" value="C:mitochondrial inner membrane"/>
    <property type="evidence" value="ECO:0007669"/>
    <property type="project" value="TreeGrafter"/>
</dbReference>
<dbReference type="GO" id="GO:0015421">
    <property type="term" value="F:ABC-type oligopeptide transporter activity"/>
    <property type="evidence" value="ECO:0007669"/>
    <property type="project" value="TreeGrafter"/>
</dbReference>
<feature type="transmembrane region" description="Helical" evidence="11">
    <location>
        <begin position="27"/>
        <end position="49"/>
    </location>
</feature>
<evidence type="ECO:0000256" key="4">
    <source>
        <dbReference type="ARBA" id="ARBA00022692"/>
    </source>
</evidence>
<dbReference type="InterPro" id="IPR011527">
    <property type="entry name" value="ABC1_TM_dom"/>
</dbReference>
<feature type="transmembrane region" description="Helical" evidence="11">
    <location>
        <begin position="807"/>
        <end position="828"/>
    </location>
</feature>
<evidence type="ECO:0000256" key="3">
    <source>
        <dbReference type="ARBA" id="ARBA00022448"/>
    </source>
</evidence>
<gene>
    <name evidence="14" type="primary">Contig14134.g15069</name>
    <name evidence="14" type="ORF">STYLEM_8512</name>
</gene>
<feature type="transmembrane region" description="Helical" evidence="11">
    <location>
        <begin position="937"/>
        <end position="956"/>
    </location>
</feature>
<feature type="transmembrane region" description="Helical" evidence="11">
    <location>
        <begin position="729"/>
        <end position="747"/>
    </location>
</feature>
<feature type="transmembrane region" description="Helical" evidence="11">
    <location>
        <begin position="252"/>
        <end position="275"/>
    </location>
</feature>
<evidence type="ECO:0000256" key="10">
    <source>
        <dbReference type="ARBA" id="ARBA00023180"/>
    </source>
</evidence>
<evidence type="ECO:0000256" key="8">
    <source>
        <dbReference type="ARBA" id="ARBA00022989"/>
    </source>
</evidence>
<dbReference type="PROSITE" id="PS50893">
    <property type="entry name" value="ABC_TRANSPORTER_2"/>
    <property type="match status" value="2"/>
</dbReference>
<dbReference type="EMBL" id="CCKQ01008080">
    <property type="protein sequence ID" value="CDW79523.1"/>
    <property type="molecule type" value="Genomic_DNA"/>
</dbReference>
<organism evidence="14 15">
    <name type="scientific">Stylonychia lemnae</name>
    <name type="common">Ciliate</name>
    <dbReference type="NCBI Taxonomy" id="5949"/>
    <lineage>
        <taxon>Eukaryota</taxon>
        <taxon>Sar</taxon>
        <taxon>Alveolata</taxon>
        <taxon>Ciliophora</taxon>
        <taxon>Intramacronucleata</taxon>
        <taxon>Spirotrichea</taxon>
        <taxon>Stichotrichia</taxon>
        <taxon>Sporadotrichida</taxon>
        <taxon>Oxytrichidae</taxon>
        <taxon>Stylonychinae</taxon>
        <taxon>Stylonychia</taxon>
    </lineage>
</organism>
<dbReference type="SUPFAM" id="SSF90123">
    <property type="entry name" value="ABC transporter transmembrane region"/>
    <property type="match status" value="2"/>
</dbReference>
<dbReference type="CDD" id="cd18578">
    <property type="entry name" value="ABC_6TM_Pgp_ABCB1_D2_like"/>
    <property type="match status" value="1"/>
</dbReference>
<dbReference type="FunFam" id="3.40.50.300:FF:000240">
    <property type="entry name" value="ABC transporter B family member 20"/>
    <property type="match status" value="1"/>
</dbReference>
<feature type="domain" description="ABC transporter" evidence="12">
    <location>
        <begin position="358"/>
        <end position="597"/>
    </location>
</feature>
<keyword evidence="7" id="KW-0067">ATP-binding</keyword>
<dbReference type="PANTHER" id="PTHR43394:SF27">
    <property type="entry name" value="ATP-DEPENDENT TRANSLOCASE ABCB1-LIKE"/>
    <property type="match status" value="1"/>
</dbReference>
<dbReference type="CDD" id="cd18577">
    <property type="entry name" value="ABC_6TM_Pgp_ABCB1_D1_like"/>
    <property type="match status" value="1"/>
</dbReference>
<proteinExistence type="inferred from homology"/>
<dbReference type="InterPro" id="IPR003439">
    <property type="entry name" value="ABC_transporter-like_ATP-bd"/>
</dbReference>
<keyword evidence="10" id="KW-0325">Glycoprotein</keyword>
<dbReference type="InterPro" id="IPR027417">
    <property type="entry name" value="P-loop_NTPase"/>
</dbReference>
<keyword evidence="5" id="KW-0677">Repeat</keyword>
<evidence type="ECO:0000256" key="1">
    <source>
        <dbReference type="ARBA" id="ARBA00004141"/>
    </source>
</evidence>
<feature type="transmembrane region" description="Helical" evidence="11">
    <location>
        <begin position="69"/>
        <end position="92"/>
    </location>
</feature>
<dbReference type="GO" id="GO:0016887">
    <property type="term" value="F:ATP hydrolysis activity"/>
    <property type="evidence" value="ECO:0007669"/>
    <property type="project" value="InterPro"/>
</dbReference>
<dbReference type="InterPro" id="IPR003593">
    <property type="entry name" value="AAA+_ATPase"/>
</dbReference>
<dbReference type="PROSITE" id="PS50929">
    <property type="entry name" value="ABC_TM1F"/>
    <property type="match status" value="2"/>
</dbReference>
<accession>A0A078AF39</accession>
<feature type="transmembrane region" description="Helical" evidence="11">
    <location>
        <begin position="686"/>
        <end position="709"/>
    </location>
</feature>
<evidence type="ECO:0000259" key="13">
    <source>
        <dbReference type="PROSITE" id="PS50929"/>
    </source>
</evidence>
<keyword evidence="3" id="KW-0813">Transport</keyword>
<dbReference type="SUPFAM" id="SSF52540">
    <property type="entry name" value="P-loop containing nucleoside triphosphate hydrolases"/>
    <property type="match status" value="2"/>
</dbReference>
<dbReference type="Gene3D" id="3.40.50.300">
    <property type="entry name" value="P-loop containing nucleotide triphosphate hydrolases"/>
    <property type="match status" value="3"/>
</dbReference>
<evidence type="ECO:0000313" key="15">
    <source>
        <dbReference type="Proteomes" id="UP000039865"/>
    </source>
</evidence>
<dbReference type="GO" id="GO:0090374">
    <property type="term" value="P:oligopeptide export from mitochondrion"/>
    <property type="evidence" value="ECO:0007669"/>
    <property type="project" value="TreeGrafter"/>
</dbReference>
<dbReference type="InterPro" id="IPR036640">
    <property type="entry name" value="ABC1_TM_sf"/>
</dbReference>
<feature type="domain" description="ABC transmembrane type-1" evidence="13">
    <location>
        <begin position="688"/>
        <end position="987"/>
    </location>
</feature>
<feature type="transmembrane region" description="Helical" evidence="11">
    <location>
        <begin position="834"/>
        <end position="858"/>
    </location>
</feature>
<dbReference type="FunCoup" id="A0A078AF39">
    <property type="interactions" value="3"/>
</dbReference>
<feature type="transmembrane region" description="Helical" evidence="11">
    <location>
        <begin position="962"/>
        <end position="980"/>
    </location>
</feature>
<dbReference type="InParanoid" id="A0A078AF39"/>